<organism evidence="1 2">
    <name type="scientific">Nocardiopsis metallicus</name>
    <dbReference type="NCBI Taxonomy" id="179819"/>
    <lineage>
        <taxon>Bacteria</taxon>
        <taxon>Bacillati</taxon>
        <taxon>Actinomycetota</taxon>
        <taxon>Actinomycetes</taxon>
        <taxon>Streptosporangiales</taxon>
        <taxon>Nocardiopsidaceae</taxon>
        <taxon>Nocardiopsis</taxon>
    </lineage>
</organism>
<evidence type="ECO:0000313" key="2">
    <source>
        <dbReference type="Proteomes" id="UP000579647"/>
    </source>
</evidence>
<proteinExistence type="predicted"/>
<reference evidence="1 2" key="1">
    <citation type="submission" date="2020-08" db="EMBL/GenBank/DDBJ databases">
        <title>Sequencing the genomes of 1000 actinobacteria strains.</title>
        <authorList>
            <person name="Klenk H.-P."/>
        </authorList>
    </citation>
    <scope>NUCLEOTIDE SEQUENCE [LARGE SCALE GENOMIC DNA]</scope>
    <source>
        <strain evidence="1 2">DSM 44598</strain>
    </source>
</reference>
<name>A0A840WJW4_9ACTN</name>
<dbReference type="Proteomes" id="UP000579647">
    <property type="component" value="Unassembled WGS sequence"/>
</dbReference>
<keyword evidence="2" id="KW-1185">Reference proteome</keyword>
<sequence length="99" mass="10853">MYENDPTPASLPLTRECEWGCDWQIVSDSARVADLEAATHTVEAHASLPQRHRLRRLVDSYRQVIGPLPAHVLLLAVQQVLETPVGTPADETGREASAA</sequence>
<evidence type="ECO:0000313" key="1">
    <source>
        <dbReference type="EMBL" id="MBB5495773.1"/>
    </source>
</evidence>
<dbReference type="AlphaFoldDB" id="A0A840WJW4"/>
<comment type="caution">
    <text evidence="1">The sequence shown here is derived from an EMBL/GenBank/DDBJ whole genome shotgun (WGS) entry which is preliminary data.</text>
</comment>
<protein>
    <submittedName>
        <fullName evidence="1">Uncharacterized protein</fullName>
    </submittedName>
</protein>
<accession>A0A840WJW4</accession>
<dbReference type="RefSeq" id="WP_184373148.1">
    <property type="nucleotide sequence ID" value="NZ_JACHDO010000002.1"/>
</dbReference>
<gene>
    <name evidence="1" type="ORF">HNR07_006992</name>
</gene>
<dbReference type="EMBL" id="JACHDO010000002">
    <property type="protein sequence ID" value="MBB5495773.1"/>
    <property type="molecule type" value="Genomic_DNA"/>
</dbReference>